<sequence>MFGHDAAGLVFGQSYTASGRAVLDAAASAVNACRNVGTGVQMSAYNYGRANARSTVGGGESPVPAPTDPGKFSAPSMPPPLGSGIAAPLGWSLVEAFVGEVWPDGNPGQIHSAAGAWRSFGASMTGLAAQVAAPAPALASQQIPEGGQMADAVGKICAGLANIAVQAQTLATAVDGFAATVEATQDAVRGLLHQLSPGGILETVGGIFTGQDPMEKIREVANEIKTVLSNMKREADASSQLFSQGINLLDSETNSLENWAHKEFVEAFGHDVGDALSFGLTALVDQTEGGFKFLAQTAQSLQQLDPTRFAYDPSGATKSWEGMLQTTAELTNPALLASKIASDPQGSLDTLKGLVDYQDIENGHPFRALGYNEAQLGSLAIPGVGEADPAIAAAEVETRAAATEAGAEGRVAAGAARDASAAAGATSATESVTTQAGRISSDLNTIKAPESSAPTAAPGSSVPGGRAPVEPPPVETPHPETPAPGTTPASVPSPTGASDGLSHPGDGGPHDGAVHGQHDASHDPGSGHAATPTVDHSSSHHPPPPEPLSPDSPMYDGYDPVDPGPEFTNPDGSLIYPDDSLPDKPYAVPGTVIPDVQLEAGTQLGRFGYPGGAWLAPEGTPFAELSLPPDSALKPYFDYVVDNPANLPRGYHIEQSQVAPWFHQPGGAIQYRIIGPDGNSAAVQALVDSGYLRYVGR</sequence>
<dbReference type="Pfam" id="PF14021">
    <property type="entry name" value="TNT"/>
    <property type="match status" value="1"/>
</dbReference>
<reference evidence="4 5" key="2">
    <citation type="submission" date="2018-06" db="EMBL/GenBank/DDBJ databases">
        <title>Sequencing of bacterial isolates from soil warming experiment in Harvard Forest, Massachusetts, USA.</title>
        <authorList>
            <person name="Deangelis K.PhD."/>
        </authorList>
    </citation>
    <scope>NUCLEOTIDE SEQUENCE [LARGE SCALE GENOMIC DNA]</scope>
    <source>
        <strain evidence="4 5">GAS496</strain>
    </source>
</reference>
<evidence type="ECO:0000313" key="5">
    <source>
        <dbReference type="Proteomes" id="UP000247781"/>
    </source>
</evidence>
<organism evidence="4 5">
    <name type="scientific">Mycolicibacterium moriokaense</name>
    <dbReference type="NCBI Taxonomy" id="39691"/>
    <lineage>
        <taxon>Bacteria</taxon>
        <taxon>Bacillati</taxon>
        <taxon>Actinomycetota</taxon>
        <taxon>Actinomycetes</taxon>
        <taxon>Mycobacteriales</taxon>
        <taxon>Mycobacteriaceae</taxon>
        <taxon>Mycolicibacterium</taxon>
    </lineage>
</organism>
<dbReference type="InterPro" id="IPR025331">
    <property type="entry name" value="TNT"/>
</dbReference>
<gene>
    <name evidence="4" type="ORF">C8E89_12951</name>
</gene>
<feature type="domain" description="TNT" evidence="2">
    <location>
        <begin position="598"/>
        <end position="694"/>
    </location>
</feature>
<protein>
    <submittedName>
        <fullName evidence="4">Uncharacterized protein DUF4237</fullName>
    </submittedName>
</protein>
<feature type="compositionally biased region" description="Polar residues" evidence="1">
    <location>
        <begin position="435"/>
        <end position="444"/>
    </location>
</feature>
<feature type="domain" description="Outer membrane channel protein CpnT-like N-terminal" evidence="3">
    <location>
        <begin position="91"/>
        <end position="188"/>
    </location>
</feature>
<evidence type="ECO:0000256" key="1">
    <source>
        <dbReference type="SAM" id="MobiDB-lite"/>
    </source>
</evidence>
<accession>A0A318HCW4</accession>
<name>A0A318HCW4_9MYCO</name>
<evidence type="ECO:0000259" key="3">
    <source>
        <dbReference type="Pfam" id="PF25547"/>
    </source>
</evidence>
<comment type="caution">
    <text evidence="4">The sequence shown here is derived from an EMBL/GenBank/DDBJ whole genome shotgun (WGS) entry which is preliminary data.</text>
</comment>
<feature type="compositionally biased region" description="Pro residues" evidence="1">
    <location>
        <begin position="469"/>
        <end position="482"/>
    </location>
</feature>
<feature type="compositionally biased region" description="Pro residues" evidence="1">
    <location>
        <begin position="541"/>
        <end position="550"/>
    </location>
</feature>
<feature type="region of interest" description="Disordered" evidence="1">
    <location>
        <begin position="53"/>
        <end position="73"/>
    </location>
</feature>
<proteinExistence type="predicted"/>
<evidence type="ECO:0000313" key="4">
    <source>
        <dbReference type="EMBL" id="PXX01488.1"/>
    </source>
</evidence>
<feature type="compositionally biased region" description="Low complexity" evidence="1">
    <location>
        <begin position="422"/>
        <end position="434"/>
    </location>
</feature>
<keyword evidence="5" id="KW-1185">Reference proteome</keyword>
<evidence type="ECO:0000259" key="2">
    <source>
        <dbReference type="Pfam" id="PF14021"/>
    </source>
</evidence>
<dbReference type="AlphaFoldDB" id="A0A318HCW4"/>
<dbReference type="Pfam" id="PF25547">
    <property type="entry name" value="WXG100_2"/>
    <property type="match status" value="1"/>
</dbReference>
<feature type="region of interest" description="Disordered" evidence="1">
    <location>
        <begin position="422"/>
        <end position="578"/>
    </location>
</feature>
<dbReference type="Proteomes" id="UP000247781">
    <property type="component" value="Unassembled WGS sequence"/>
</dbReference>
<feature type="compositionally biased region" description="Polar residues" evidence="1">
    <location>
        <begin position="487"/>
        <end position="496"/>
    </location>
</feature>
<dbReference type="EMBL" id="QJJU01000029">
    <property type="protein sequence ID" value="PXX01488.1"/>
    <property type="molecule type" value="Genomic_DNA"/>
</dbReference>
<feature type="compositionally biased region" description="Basic and acidic residues" evidence="1">
    <location>
        <begin position="508"/>
        <end position="522"/>
    </location>
</feature>
<dbReference type="InterPro" id="IPR057746">
    <property type="entry name" value="CpnT-like_N"/>
</dbReference>
<reference evidence="5" key="1">
    <citation type="submission" date="2018-05" db="EMBL/GenBank/DDBJ databases">
        <authorList>
            <person name="Deangelis K."/>
            <person name="Huntemann M."/>
            <person name="Clum A."/>
            <person name="Pillay M."/>
            <person name="Palaniappan K."/>
            <person name="Varghese N."/>
            <person name="Mikhailova N."/>
            <person name="Stamatis D."/>
            <person name="Reddy T."/>
            <person name="Daum C."/>
            <person name="Shapiro N."/>
            <person name="Ivanova N."/>
            <person name="Kyrpides N."/>
            <person name="Woyke T."/>
        </authorList>
    </citation>
    <scope>NUCLEOTIDE SEQUENCE [LARGE SCALE GENOMIC DNA]</scope>
    <source>
        <strain evidence="5">GAS496</strain>
    </source>
</reference>
<dbReference type="GO" id="GO:0050135">
    <property type="term" value="F:NADP+ nucleosidase activity"/>
    <property type="evidence" value="ECO:0007669"/>
    <property type="project" value="InterPro"/>
</dbReference>